<comment type="caution">
    <text evidence="1">The sequence shown here is derived from an EMBL/GenBank/DDBJ whole genome shotgun (WGS) entry which is preliminary data.</text>
</comment>
<evidence type="ECO:0000313" key="2">
    <source>
        <dbReference type="Proteomes" id="UP001230220"/>
    </source>
</evidence>
<proteinExistence type="predicted"/>
<reference evidence="1 2" key="1">
    <citation type="submission" date="2023-07" db="EMBL/GenBank/DDBJ databases">
        <title>Genomic Encyclopedia of Type Strains, Phase IV (KMG-IV): sequencing the most valuable type-strain genomes for metagenomic binning, comparative biology and taxonomic classification.</title>
        <authorList>
            <person name="Goeker M."/>
        </authorList>
    </citation>
    <scope>NUCLEOTIDE SEQUENCE [LARGE SCALE GENOMIC DNA]</scope>
    <source>
        <strain evidence="1 2">DSM 16784</strain>
    </source>
</reference>
<keyword evidence="2" id="KW-1185">Reference proteome</keyword>
<dbReference type="EMBL" id="JAUSUR010000015">
    <property type="protein sequence ID" value="MDQ0363315.1"/>
    <property type="molecule type" value="Genomic_DNA"/>
</dbReference>
<dbReference type="RefSeq" id="WP_307412280.1">
    <property type="nucleotide sequence ID" value="NZ_JAUSUR010000015.1"/>
</dbReference>
<dbReference type="Proteomes" id="UP001230220">
    <property type="component" value="Unassembled WGS sequence"/>
</dbReference>
<organism evidence="1 2">
    <name type="scientific">Breznakia pachnodae</name>
    <dbReference type="NCBI Taxonomy" id="265178"/>
    <lineage>
        <taxon>Bacteria</taxon>
        <taxon>Bacillati</taxon>
        <taxon>Bacillota</taxon>
        <taxon>Erysipelotrichia</taxon>
        <taxon>Erysipelotrichales</taxon>
        <taxon>Erysipelotrichaceae</taxon>
        <taxon>Breznakia</taxon>
    </lineage>
</organism>
<name>A0ABU0E912_9FIRM</name>
<protein>
    <submittedName>
        <fullName evidence="1">Uncharacterized protein</fullName>
    </submittedName>
</protein>
<sequence length="61" mass="7338">MKIAEEYIKDNKIEWDNINPDQLFYLAVELNIPDSVLAMMFDVTKNQVTYKRRVKYNIKII</sequence>
<gene>
    <name evidence="1" type="ORF">J2S15_004080</name>
</gene>
<accession>A0ABU0E912</accession>
<evidence type="ECO:0000313" key="1">
    <source>
        <dbReference type="EMBL" id="MDQ0363315.1"/>
    </source>
</evidence>